<name>A0A1L7XKC5_9HELO</name>
<dbReference type="Proteomes" id="UP000184330">
    <property type="component" value="Unassembled WGS sequence"/>
</dbReference>
<dbReference type="EMBL" id="FJOG01000031">
    <property type="protein sequence ID" value="CZR65468.1"/>
    <property type="molecule type" value="Genomic_DNA"/>
</dbReference>
<keyword evidence="1" id="KW-0812">Transmembrane</keyword>
<protein>
    <recommendedName>
        <fullName evidence="2">DUF6594 domain-containing protein</fullName>
    </recommendedName>
</protein>
<keyword evidence="1" id="KW-1133">Transmembrane helix</keyword>
<keyword evidence="1" id="KW-0472">Membrane</keyword>
<dbReference type="InterPro" id="IPR046529">
    <property type="entry name" value="DUF6594"/>
</dbReference>
<keyword evidence="4" id="KW-1185">Reference proteome</keyword>
<dbReference type="Pfam" id="PF20237">
    <property type="entry name" value="DUF6594"/>
    <property type="match status" value="1"/>
</dbReference>
<evidence type="ECO:0000313" key="3">
    <source>
        <dbReference type="EMBL" id="CZR65468.1"/>
    </source>
</evidence>
<reference evidence="3 4" key="1">
    <citation type="submission" date="2016-03" db="EMBL/GenBank/DDBJ databases">
        <authorList>
            <person name="Ploux O."/>
        </authorList>
    </citation>
    <scope>NUCLEOTIDE SEQUENCE [LARGE SCALE GENOMIC DNA]</scope>
    <source>
        <strain evidence="3 4">UAMH 11012</strain>
    </source>
</reference>
<proteinExistence type="predicted"/>
<dbReference type="PANTHER" id="PTHR34502">
    <property type="entry name" value="DUF6594 DOMAIN-CONTAINING PROTEIN-RELATED"/>
    <property type="match status" value="1"/>
</dbReference>
<evidence type="ECO:0000256" key="1">
    <source>
        <dbReference type="SAM" id="Phobius"/>
    </source>
</evidence>
<organism evidence="3 4">
    <name type="scientific">Phialocephala subalpina</name>
    <dbReference type="NCBI Taxonomy" id="576137"/>
    <lineage>
        <taxon>Eukaryota</taxon>
        <taxon>Fungi</taxon>
        <taxon>Dikarya</taxon>
        <taxon>Ascomycota</taxon>
        <taxon>Pezizomycotina</taxon>
        <taxon>Leotiomycetes</taxon>
        <taxon>Helotiales</taxon>
        <taxon>Mollisiaceae</taxon>
        <taxon>Phialocephala</taxon>
        <taxon>Phialocephala fortinii species complex</taxon>
    </lineage>
</organism>
<accession>A0A1L7XKC5</accession>
<feature type="transmembrane region" description="Helical" evidence="1">
    <location>
        <begin position="210"/>
        <end position="229"/>
    </location>
</feature>
<sequence length="259" mass="30100">MSEFDRLSARNILYKQSELLELEAQLEEFDKKDVSENAETRNAARNWRKFWYSSDQRGQERRALMSKIRETIKDYREFLYAEQYRLEFDCVPSDEMLLLESDMHKLERPSQRTVSTLREWFHANNVPVLSGLDKTLLNDEFTEDLVALAPVDTDRLNMFLQNNLGYLLRARKKIYPISRRVNKMSPRQRIKISRTKTCSISRRGVAKWKLRVGMIVLFTVLFAGIVGLLTNARRAELFGCTAAYAAVLVVFVSGNISGN</sequence>
<dbReference type="OrthoDB" id="3533814at2759"/>
<dbReference type="STRING" id="576137.A0A1L7XKC5"/>
<gene>
    <name evidence="3" type="ORF">PAC_15368</name>
</gene>
<evidence type="ECO:0000259" key="2">
    <source>
        <dbReference type="Pfam" id="PF20237"/>
    </source>
</evidence>
<evidence type="ECO:0000313" key="4">
    <source>
        <dbReference type="Proteomes" id="UP000184330"/>
    </source>
</evidence>
<dbReference type="PANTHER" id="PTHR34502:SF4">
    <property type="entry name" value="DUF6594 DOMAIN-CONTAINING PROTEIN"/>
    <property type="match status" value="1"/>
</dbReference>
<feature type="domain" description="DUF6594" evidence="2">
    <location>
        <begin position="3"/>
        <end position="249"/>
    </location>
</feature>
<feature type="transmembrane region" description="Helical" evidence="1">
    <location>
        <begin position="235"/>
        <end position="256"/>
    </location>
</feature>
<dbReference type="AlphaFoldDB" id="A0A1L7XKC5"/>